<dbReference type="PANTHER" id="PTHR30231:SF4">
    <property type="entry name" value="PROTEIN NEN2"/>
    <property type="match status" value="1"/>
</dbReference>
<keyword evidence="1" id="KW-0540">Nuclease</keyword>
<feature type="domain" description="Exonuclease" evidence="5">
    <location>
        <begin position="8"/>
        <end position="187"/>
    </location>
</feature>
<evidence type="ECO:0000259" key="5">
    <source>
        <dbReference type="SMART" id="SM00479"/>
    </source>
</evidence>
<dbReference type="SUPFAM" id="SSF53098">
    <property type="entry name" value="Ribonuclease H-like"/>
    <property type="match status" value="1"/>
</dbReference>
<dbReference type="Gene3D" id="3.30.420.10">
    <property type="entry name" value="Ribonuclease H-like superfamily/Ribonuclease H"/>
    <property type="match status" value="1"/>
</dbReference>
<dbReference type="NCBIfam" id="NF005927">
    <property type="entry name" value="PRK07942.1"/>
    <property type="match status" value="1"/>
</dbReference>
<evidence type="ECO:0000256" key="2">
    <source>
        <dbReference type="ARBA" id="ARBA00022801"/>
    </source>
</evidence>
<dbReference type="EMBL" id="BAABGN010000002">
    <property type="protein sequence ID" value="GAA4417625.1"/>
    <property type="molecule type" value="Genomic_DNA"/>
</dbReference>
<dbReference type="InterPro" id="IPR013520">
    <property type="entry name" value="Ribonucl_H"/>
</dbReference>
<accession>A0ABP8KVP0</accession>
<feature type="compositionally biased region" description="Basic and acidic residues" evidence="4">
    <location>
        <begin position="212"/>
        <end position="226"/>
    </location>
</feature>
<dbReference type="InterPro" id="IPR012337">
    <property type="entry name" value="RNaseH-like_sf"/>
</dbReference>
<feature type="region of interest" description="Disordered" evidence="4">
    <location>
        <begin position="212"/>
        <end position="240"/>
    </location>
</feature>
<evidence type="ECO:0000313" key="6">
    <source>
        <dbReference type="EMBL" id="GAA4417625.1"/>
    </source>
</evidence>
<dbReference type="GO" id="GO:0004527">
    <property type="term" value="F:exonuclease activity"/>
    <property type="evidence" value="ECO:0007669"/>
    <property type="project" value="UniProtKB-KW"/>
</dbReference>
<dbReference type="Pfam" id="PF00929">
    <property type="entry name" value="RNase_T"/>
    <property type="match status" value="1"/>
</dbReference>
<dbReference type="RefSeq" id="WP_345215031.1">
    <property type="nucleotide sequence ID" value="NZ_BAABGN010000002.1"/>
</dbReference>
<evidence type="ECO:0000256" key="4">
    <source>
        <dbReference type="SAM" id="MobiDB-lite"/>
    </source>
</evidence>
<reference evidence="7" key="1">
    <citation type="journal article" date="2019" name="Int. J. Syst. Evol. Microbiol.">
        <title>The Global Catalogue of Microorganisms (GCM) 10K type strain sequencing project: providing services to taxonomists for standard genome sequencing and annotation.</title>
        <authorList>
            <consortium name="The Broad Institute Genomics Platform"/>
            <consortium name="The Broad Institute Genome Sequencing Center for Infectious Disease"/>
            <person name="Wu L."/>
            <person name="Ma J."/>
        </authorList>
    </citation>
    <scope>NUCLEOTIDE SEQUENCE [LARGE SCALE GENOMIC DNA]</scope>
    <source>
        <strain evidence="7">JCM 17810</strain>
    </source>
</reference>
<dbReference type="Proteomes" id="UP001500622">
    <property type="component" value="Unassembled WGS sequence"/>
</dbReference>
<evidence type="ECO:0000256" key="1">
    <source>
        <dbReference type="ARBA" id="ARBA00022722"/>
    </source>
</evidence>
<dbReference type="PANTHER" id="PTHR30231">
    <property type="entry name" value="DNA POLYMERASE III SUBUNIT EPSILON"/>
    <property type="match status" value="1"/>
</dbReference>
<dbReference type="InterPro" id="IPR036397">
    <property type="entry name" value="RNaseH_sf"/>
</dbReference>
<gene>
    <name evidence="6" type="ORF">GCM10023169_06290</name>
</gene>
<proteinExistence type="predicted"/>
<keyword evidence="2" id="KW-0378">Hydrolase</keyword>
<evidence type="ECO:0000313" key="7">
    <source>
        <dbReference type="Proteomes" id="UP001500622"/>
    </source>
</evidence>
<protein>
    <submittedName>
        <fullName evidence="6">Exonuclease domain-containing protein</fullName>
    </submittedName>
</protein>
<keyword evidence="3 6" id="KW-0269">Exonuclease</keyword>
<comment type="caution">
    <text evidence="6">The sequence shown here is derived from an EMBL/GenBank/DDBJ whole genome shotgun (WGS) entry which is preliminary data.</text>
</comment>
<organism evidence="6 7">
    <name type="scientific">Georgenia halophila</name>
    <dbReference type="NCBI Taxonomy" id="620889"/>
    <lineage>
        <taxon>Bacteria</taxon>
        <taxon>Bacillati</taxon>
        <taxon>Actinomycetota</taxon>
        <taxon>Actinomycetes</taxon>
        <taxon>Micrococcales</taxon>
        <taxon>Bogoriellaceae</taxon>
        <taxon>Georgenia</taxon>
    </lineage>
</organism>
<evidence type="ECO:0000256" key="3">
    <source>
        <dbReference type="ARBA" id="ARBA00022839"/>
    </source>
</evidence>
<dbReference type="SMART" id="SM00479">
    <property type="entry name" value="EXOIII"/>
    <property type="match status" value="1"/>
</dbReference>
<dbReference type="CDD" id="cd06127">
    <property type="entry name" value="DEDDh"/>
    <property type="match status" value="1"/>
</dbReference>
<keyword evidence="7" id="KW-1185">Reference proteome</keyword>
<sequence>MSSWCDGEFLGFDTETTGVDVTSDRIVSAALVLRRGATSRVRTWLVDPGVEIPPAASAINGITTDLVRASGSPPAVALEEIASALVRAQRDGVPLVAYNAAFDLVLLDNELVRHGLPRLAERLRPCLPVIDPLLLDRALDGLRDAPRTLGDLCMHYGVATRADLHTAEVDVLATLDVLTGIAAAFPQIGEMSLPDLHSWQVTKYREWAEGHNARRAAEQRPGRDVDPGWPMPVEELASAS</sequence>
<name>A0ABP8KVP0_9MICO</name>